<organism evidence="10 11">
    <name type="scientific">Pseudoduganella chitinolytica</name>
    <dbReference type="NCBI Taxonomy" id="34070"/>
    <lineage>
        <taxon>Bacteria</taxon>
        <taxon>Pseudomonadati</taxon>
        <taxon>Pseudomonadota</taxon>
        <taxon>Betaproteobacteria</taxon>
        <taxon>Burkholderiales</taxon>
        <taxon>Oxalobacteraceae</taxon>
        <taxon>Telluria group</taxon>
        <taxon>Pseudoduganella</taxon>
    </lineage>
</organism>
<dbReference type="CDD" id="cd05387">
    <property type="entry name" value="BY-kinase"/>
    <property type="match status" value="1"/>
</dbReference>
<keyword evidence="7" id="KW-0829">Tyrosine-protein kinase</keyword>
<evidence type="ECO:0000256" key="5">
    <source>
        <dbReference type="ARBA" id="ARBA00022777"/>
    </source>
</evidence>
<protein>
    <recommendedName>
        <fullName evidence="2">non-specific protein-tyrosine kinase</fullName>
        <ecNumber evidence="2">2.7.10.2</ecNumber>
    </recommendedName>
</protein>
<dbReference type="PANTHER" id="PTHR32309">
    <property type="entry name" value="TYROSINE-PROTEIN KINASE"/>
    <property type="match status" value="1"/>
</dbReference>
<dbReference type="EMBL" id="CP119083">
    <property type="protein sequence ID" value="WEF31785.1"/>
    <property type="molecule type" value="Genomic_DNA"/>
</dbReference>
<name>A0ABY8B776_9BURK</name>
<evidence type="ECO:0000256" key="4">
    <source>
        <dbReference type="ARBA" id="ARBA00022741"/>
    </source>
</evidence>
<keyword evidence="5" id="KW-0418">Kinase</keyword>
<evidence type="ECO:0000313" key="10">
    <source>
        <dbReference type="EMBL" id="WEF31785.1"/>
    </source>
</evidence>
<comment type="similarity">
    <text evidence="1">Belongs to the CpsD/CapB family.</text>
</comment>
<dbReference type="InterPro" id="IPR005702">
    <property type="entry name" value="Wzc-like_C"/>
</dbReference>
<evidence type="ECO:0000259" key="9">
    <source>
        <dbReference type="Pfam" id="PF13614"/>
    </source>
</evidence>
<evidence type="ECO:0000256" key="2">
    <source>
        <dbReference type="ARBA" id="ARBA00011903"/>
    </source>
</evidence>
<evidence type="ECO:0000256" key="8">
    <source>
        <dbReference type="ARBA" id="ARBA00051245"/>
    </source>
</evidence>
<keyword evidence="11" id="KW-1185">Reference proteome</keyword>
<keyword evidence="6" id="KW-0067">ATP-binding</keyword>
<evidence type="ECO:0000256" key="1">
    <source>
        <dbReference type="ARBA" id="ARBA00007316"/>
    </source>
</evidence>
<dbReference type="RefSeq" id="WP_277414554.1">
    <property type="nucleotide sequence ID" value="NZ_CP119083.1"/>
</dbReference>
<dbReference type="InterPro" id="IPR050445">
    <property type="entry name" value="Bact_polysacc_biosynth/exp"/>
</dbReference>
<dbReference type="InterPro" id="IPR027417">
    <property type="entry name" value="P-loop_NTPase"/>
</dbReference>
<dbReference type="PANTHER" id="PTHR32309:SF13">
    <property type="entry name" value="FERRIC ENTEROBACTIN TRANSPORT PROTEIN FEPE"/>
    <property type="match status" value="1"/>
</dbReference>
<feature type="domain" description="AAA" evidence="9">
    <location>
        <begin position="120"/>
        <end position="277"/>
    </location>
</feature>
<dbReference type="NCBIfam" id="TIGR03018">
    <property type="entry name" value="pepcterm_TyrKin"/>
    <property type="match status" value="1"/>
</dbReference>
<dbReference type="InterPro" id="IPR025669">
    <property type="entry name" value="AAA_dom"/>
</dbReference>
<gene>
    <name evidence="10" type="ORF">PX653_20450</name>
</gene>
<keyword evidence="4" id="KW-0547">Nucleotide-binding</keyword>
<dbReference type="SUPFAM" id="SSF52540">
    <property type="entry name" value="P-loop containing nucleoside triphosphate hydrolases"/>
    <property type="match status" value="1"/>
</dbReference>
<reference evidence="10 11" key="1">
    <citation type="submission" date="2023-02" db="EMBL/GenBank/DDBJ databases">
        <title>Gemone sequence of Telluria chitinolytica ACM 3522T.</title>
        <authorList>
            <person name="Frediansyah A."/>
            <person name="Miess H."/>
            <person name="Gross H."/>
        </authorList>
    </citation>
    <scope>NUCLEOTIDE SEQUENCE [LARGE SCALE GENOMIC DNA]</scope>
    <source>
        <strain evidence="10 11">ACM 3522</strain>
    </source>
</reference>
<evidence type="ECO:0000313" key="11">
    <source>
        <dbReference type="Proteomes" id="UP001216510"/>
    </source>
</evidence>
<sequence length="305" mass="32759">MSIIEKAASRMAQQPAAAFTPVAQDGDVAVEVEPAAAPVTEAPPQLAAPAPAVQAPVEPAQPARRTRSVELDLARMSEAGLVTAAGGRTSLVEDFRIIKRPLIKRAFGPRKAGANPGNLIMITSSLPGEGKTFCSINLAMSIAMELDHTVLLVDADVARPSVLRTLGLPSQRGLMDILLDEHLDMSEVMLRTNVNTLSILPAGTSNPRATELLASHAMTTLVHEIANRYPDRIVIFDSPPLLLTSESRVLASHMGQIVVVVESEKTTQHAVKEAMRQLDGCSNVNLIYNKSRELGSSNKYDYHYG</sequence>
<keyword evidence="3" id="KW-0808">Transferase</keyword>
<evidence type="ECO:0000256" key="6">
    <source>
        <dbReference type="ARBA" id="ARBA00022840"/>
    </source>
</evidence>
<proteinExistence type="inferred from homology"/>
<evidence type="ECO:0000256" key="3">
    <source>
        <dbReference type="ARBA" id="ARBA00022679"/>
    </source>
</evidence>
<evidence type="ECO:0000256" key="7">
    <source>
        <dbReference type="ARBA" id="ARBA00023137"/>
    </source>
</evidence>
<comment type="catalytic activity">
    <reaction evidence="8">
        <text>L-tyrosyl-[protein] + ATP = O-phospho-L-tyrosyl-[protein] + ADP + H(+)</text>
        <dbReference type="Rhea" id="RHEA:10596"/>
        <dbReference type="Rhea" id="RHEA-COMP:10136"/>
        <dbReference type="Rhea" id="RHEA-COMP:20101"/>
        <dbReference type="ChEBI" id="CHEBI:15378"/>
        <dbReference type="ChEBI" id="CHEBI:30616"/>
        <dbReference type="ChEBI" id="CHEBI:46858"/>
        <dbReference type="ChEBI" id="CHEBI:61978"/>
        <dbReference type="ChEBI" id="CHEBI:456216"/>
        <dbReference type="EC" id="2.7.10.2"/>
    </reaction>
</comment>
<dbReference type="Proteomes" id="UP001216510">
    <property type="component" value="Chromosome"/>
</dbReference>
<dbReference type="Pfam" id="PF13614">
    <property type="entry name" value="AAA_31"/>
    <property type="match status" value="1"/>
</dbReference>
<dbReference type="Gene3D" id="3.40.50.300">
    <property type="entry name" value="P-loop containing nucleotide triphosphate hydrolases"/>
    <property type="match status" value="1"/>
</dbReference>
<accession>A0ABY8B776</accession>
<dbReference type="EC" id="2.7.10.2" evidence="2"/>